<keyword evidence="2" id="KW-1185">Reference proteome</keyword>
<evidence type="ECO:0000313" key="1">
    <source>
        <dbReference type="EMBL" id="KAJ3647082.1"/>
    </source>
</evidence>
<comment type="caution">
    <text evidence="1">The sequence shown here is derived from an EMBL/GenBank/DDBJ whole genome shotgun (WGS) entry which is preliminary data.</text>
</comment>
<sequence length="96" mass="9972">MAFVCSKHIARFRYTDRGGVAHFSAGTAVQSGPHMGAADGGGRHALVKLTRACPDLLIAEAAGSGLVLRGYEAGSNRSISLKRHSGKVIVLIVADL</sequence>
<dbReference type="Proteomes" id="UP001168821">
    <property type="component" value="Unassembled WGS sequence"/>
</dbReference>
<dbReference type="AlphaFoldDB" id="A0AA38I3L3"/>
<reference evidence="1" key="1">
    <citation type="journal article" date="2023" name="G3 (Bethesda)">
        <title>Whole genome assemblies of Zophobas morio and Tenebrio molitor.</title>
        <authorList>
            <person name="Kaur S."/>
            <person name="Stinson S.A."/>
            <person name="diCenzo G.C."/>
        </authorList>
    </citation>
    <scope>NUCLEOTIDE SEQUENCE</scope>
    <source>
        <strain evidence="1">QUZm001</strain>
    </source>
</reference>
<organism evidence="1 2">
    <name type="scientific">Zophobas morio</name>
    <dbReference type="NCBI Taxonomy" id="2755281"/>
    <lineage>
        <taxon>Eukaryota</taxon>
        <taxon>Metazoa</taxon>
        <taxon>Ecdysozoa</taxon>
        <taxon>Arthropoda</taxon>
        <taxon>Hexapoda</taxon>
        <taxon>Insecta</taxon>
        <taxon>Pterygota</taxon>
        <taxon>Neoptera</taxon>
        <taxon>Endopterygota</taxon>
        <taxon>Coleoptera</taxon>
        <taxon>Polyphaga</taxon>
        <taxon>Cucujiformia</taxon>
        <taxon>Tenebrionidae</taxon>
        <taxon>Zophobas</taxon>
    </lineage>
</organism>
<dbReference type="EMBL" id="JALNTZ010000007">
    <property type="protein sequence ID" value="KAJ3647082.1"/>
    <property type="molecule type" value="Genomic_DNA"/>
</dbReference>
<protein>
    <submittedName>
        <fullName evidence="1">Uncharacterized protein</fullName>
    </submittedName>
</protein>
<gene>
    <name evidence="1" type="ORF">Zmor_024628</name>
</gene>
<accession>A0AA38I3L3</accession>
<proteinExistence type="predicted"/>
<evidence type="ECO:0000313" key="2">
    <source>
        <dbReference type="Proteomes" id="UP001168821"/>
    </source>
</evidence>
<name>A0AA38I3L3_9CUCU</name>